<keyword evidence="4" id="KW-0812">Transmembrane</keyword>
<comment type="subcellular location">
    <subcellularLocation>
        <location evidence="1">Secreted</location>
    </subcellularLocation>
</comment>
<evidence type="ECO:0000259" key="5">
    <source>
        <dbReference type="PROSITE" id="PS50871"/>
    </source>
</evidence>
<dbReference type="EMBL" id="CACVKT020007867">
    <property type="protein sequence ID" value="CAC5411493.1"/>
    <property type="molecule type" value="Genomic_DNA"/>
</dbReference>
<sequence>MNYITKDISTKLQQILIVFYFLFSERLHVVAFYAYLSTNRVNPSFRHTLIYDVAKTNSGNGYNALTGIFTAPTAGMYFFTWVTRMYEAGHSTELMVNDAVFGTSYLRIFHDHDVSVTGTVVTKINKGDSVFVRVHSSRVGVGDILSEQYGRSSFAGWLIH</sequence>
<protein>
    <submittedName>
        <fullName evidence="6">C1QL</fullName>
    </submittedName>
</protein>
<reference evidence="6 7" key="1">
    <citation type="submission" date="2020-06" db="EMBL/GenBank/DDBJ databases">
        <authorList>
            <person name="Li R."/>
            <person name="Bekaert M."/>
        </authorList>
    </citation>
    <scope>NUCLEOTIDE SEQUENCE [LARGE SCALE GENOMIC DNA]</scope>
    <source>
        <strain evidence="7">wild</strain>
    </source>
</reference>
<dbReference type="Proteomes" id="UP000507470">
    <property type="component" value="Unassembled WGS sequence"/>
</dbReference>
<dbReference type="InterPro" id="IPR008983">
    <property type="entry name" value="Tumour_necrosis_fac-like_dom"/>
</dbReference>
<feature type="transmembrane region" description="Helical" evidence="4">
    <location>
        <begin position="12"/>
        <end position="36"/>
    </location>
</feature>
<dbReference type="PANTHER" id="PTHR22923:SF116">
    <property type="entry name" value="C1Q DOMAIN-CONTAINING PROTEIN"/>
    <property type="match status" value="1"/>
</dbReference>
<dbReference type="GO" id="GO:0005576">
    <property type="term" value="C:extracellular region"/>
    <property type="evidence" value="ECO:0007669"/>
    <property type="project" value="UniProtKB-SubCell"/>
</dbReference>
<keyword evidence="4" id="KW-1133">Transmembrane helix</keyword>
<dbReference type="SUPFAM" id="SSF49842">
    <property type="entry name" value="TNF-like"/>
    <property type="match status" value="1"/>
</dbReference>
<evidence type="ECO:0000256" key="4">
    <source>
        <dbReference type="SAM" id="Phobius"/>
    </source>
</evidence>
<keyword evidence="7" id="KW-1185">Reference proteome</keyword>
<dbReference type="PRINTS" id="PR00007">
    <property type="entry name" value="COMPLEMNTC1Q"/>
</dbReference>
<accession>A0A6J8DSC4</accession>
<organism evidence="6 7">
    <name type="scientific">Mytilus coruscus</name>
    <name type="common">Sea mussel</name>
    <dbReference type="NCBI Taxonomy" id="42192"/>
    <lineage>
        <taxon>Eukaryota</taxon>
        <taxon>Metazoa</taxon>
        <taxon>Spiralia</taxon>
        <taxon>Lophotrochozoa</taxon>
        <taxon>Mollusca</taxon>
        <taxon>Bivalvia</taxon>
        <taxon>Autobranchia</taxon>
        <taxon>Pteriomorphia</taxon>
        <taxon>Mytilida</taxon>
        <taxon>Mytiloidea</taxon>
        <taxon>Mytilidae</taxon>
        <taxon>Mytilinae</taxon>
        <taxon>Mytilus</taxon>
    </lineage>
</organism>
<evidence type="ECO:0000313" key="7">
    <source>
        <dbReference type="Proteomes" id="UP000507470"/>
    </source>
</evidence>
<keyword evidence="4" id="KW-0472">Membrane</keyword>
<evidence type="ECO:0000256" key="3">
    <source>
        <dbReference type="ARBA" id="ARBA00022729"/>
    </source>
</evidence>
<dbReference type="SMART" id="SM00110">
    <property type="entry name" value="C1Q"/>
    <property type="match status" value="1"/>
</dbReference>
<evidence type="ECO:0000256" key="1">
    <source>
        <dbReference type="ARBA" id="ARBA00004613"/>
    </source>
</evidence>
<dbReference type="Pfam" id="PF00386">
    <property type="entry name" value="C1q"/>
    <property type="match status" value="1"/>
</dbReference>
<evidence type="ECO:0000313" key="6">
    <source>
        <dbReference type="EMBL" id="CAC5411493.1"/>
    </source>
</evidence>
<gene>
    <name evidence="6" type="ORF">MCOR_44578</name>
</gene>
<dbReference type="OrthoDB" id="6160897at2759"/>
<dbReference type="InterPro" id="IPR001073">
    <property type="entry name" value="C1q_dom"/>
</dbReference>
<name>A0A6J8DSC4_MYTCO</name>
<dbReference type="PANTHER" id="PTHR22923">
    <property type="entry name" value="CEREBELLIN-RELATED"/>
    <property type="match status" value="1"/>
</dbReference>
<feature type="domain" description="C1q" evidence="5">
    <location>
        <begin position="25"/>
        <end position="160"/>
    </location>
</feature>
<keyword evidence="2" id="KW-0964">Secreted</keyword>
<evidence type="ECO:0000256" key="2">
    <source>
        <dbReference type="ARBA" id="ARBA00022525"/>
    </source>
</evidence>
<dbReference type="Gene3D" id="2.60.120.40">
    <property type="match status" value="1"/>
</dbReference>
<dbReference type="PROSITE" id="PS50871">
    <property type="entry name" value="C1Q"/>
    <property type="match status" value="1"/>
</dbReference>
<dbReference type="InterPro" id="IPR050822">
    <property type="entry name" value="Cerebellin_Synaptic_Org"/>
</dbReference>
<keyword evidence="3" id="KW-0732">Signal</keyword>
<dbReference type="AlphaFoldDB" id="A0A6J8DSC4"/>
<proteinExistence type="predicted"/>